<accession>A0A650AFM4</accession>
<dbReference type="AlphaFoldDB" id="A0A650AFM4"/>
<reference evidence="1" key="1">
    <citation type="submission" date="2019-02" db="EMBL/GenBank/DDBJ databases">
        <title>The largest mitochondrial genome of Morchella importuna (272.2 kb) among fungi reservoir of numerous mitochondrial ORFs, repeatitive sequences and nuclear genome horizontal transfer.</title>
        <authorList>
            <person name="Liu W."/>
            <person name="Bian Y."/>
        </authorList>
    </citation>
    <scope>NUCLEOTIDE SEQUENCE</scope>
</reference>
<keyword evidence="1" id="KW-0496">Mitochondrion</keyword>
<geneLocation type="mitochondrion" evidence="1"/>
<protein>
    <submittedName>
        <fullName evidence="1">Uncharacterized protein</fullName>
    </submittedName>
</protein>
<organism evidence="1">
    <name type="scientific">Morchella importuna</name>
    <dbReference type="NCBI Taxonomy" id="1174673"/>
    <lineage>
        <taxon>Eukaryota</taxon>
        <taxon>Fungi</taxon>
        <taxon>Dikarya</taxon>
        <taxon>Ascomycota</taxon>
        <taxon>Pezizomycotina</taxon>
        <taxon>Pezizomycetes</taxon>
        <taxon>Pezizales</taxon>
        <taxon>Morchellaceae</taxon>
        <taxon>Morchella</taxon>
    </lineage>
</organism>
<dbReference type="RefSeq" id="YP_009722299.1">
    <property type="nucleotide sequence ID" value="NC_045397.1"/>
</dbReference>
<gene>
    <name evidence="1" type="primary">orf168</name>
</gene>
<evidence type="ECO:0000313" key="1">
    <source>
        <dbReference type="EMBL" id="QGN66701.1"/>
    </source>
</evidence>
<dbReference type="EMBL" id="MK527108">
    <property type="protein sequence ID" value="QGN66701.1"/>
    <property type="molecule type" value="Genomic_DNA"/>
</dbReference>
<dbReference type="GeneID" id="42906024"/>
<proteinExistence type="predicted"/>
<name>A0A650AFM4_9PEZI</name>
<sequence length="168" mass="18286">MTNRRLCMLGACQVVFNPLLMSINSIITFKFEFSDYIIPGRLLLPPPPFIFYSISVPTGPEGQIVHPPPPPDGAASDPKVTLGRGYYRVEKPYLPPPPTTELLGVHLYSDLVTSTSSGYRDIFYFRSKAAAKPKKLPACPPPPLASLTWSRQGGRGVGEVLPLASVCS</sequence>